<name>A0A6A5K5C4_9PLEO</name>
<evidence type="ECO:0000313" key="2">
    <source>
        <dbReference type="EMBL" id="KAF1829704.1"/>
    </source>
</evidence>
<reference evidence="2" key="1">
    <citation type="submission" date="2020-01" db="EMBL/GenBank/DDBJ databases">
        <authorList>
            <consortium name="DOE Joint Genome Institute"/>
            <person name="Haridas S."/>
            <person name="Albert R."/>
            <person name="Binder M."/>
            <person name="Bloem J."/>
            <person name="Labutti K."/>
            <person name="Salamov A."/>
            <person name="Andreopoulos B."/>
            <person name="Baker S.E."/>
            <person name="Barry K."/>
            <person name="Bills G."/>
            <person name="Bluhm B.H."/>
            <person name="Cannon C."/>
            <person name="Castanera R."/>
            <person name="Culley D.E."/>
            <person name="Daum C."/>
            <person name="Ezra D."/>
            <person name="Gonzalez J.B."/>
            <person name="Henrissat B."/>
            <person name="Kuo A."/>
            <person name="Liang C."/>
            <person name="Lipzen A."/>
            <person name="Lutzoni F."/>
            <person name="Magnuson J."/>
            <person name="Mondo S."/>
            <person name="Nolan M."/>
            <person name="Ohm R."/>
            <person name="Pangilinan J."/>
            <person name="Park H.-J."/>
            <person name="Ramirez L."/>
            <person name="Alfaro M."/>
            <person name="Sun H."/>
            <person name="Tritt A."/>
            <person name="Yoshinaga Y."/>
            <person name="Zwiers L.-H."/>
            <person name="Turgeon B.G."/>
            <person name="Goodwin S.B."/>
            <person name="Spatafora J.W."/>
            <person name="Crous P.W."/>
            <person name="Grigoriev I.V."/>
        </authorList>
    </citation>
    <scope>NUCLEOTIDE SEQUENCE</scope>
    <source>
        <strain evidence="2">P77</strain>
    </source>
</reference>
<keyword evidence="1" id="KW-1133">Transmembrane helix</keyword>
<evidence type="ECO:0000313" key="3">
    <source>
        <dbReference type="Proteomes" id="UP000800040"/>
    </source>
</evidence>
<keyword evidence="1" id="KW-0812">Transmembrane</keyword>
<dbReference type="AlphaFoldDB" id="A0A6A5K5C4"/>
<evidence type="ECO:0000256" key="1">
    <source>
        <dbReference type="SAM" id="Phobius"/>
    </source>
</evidence>
<dbReference type="Proteomes" id="UP000800040">
    <property type="component" value="Unassembled WGS sequence"/>
</dbReference>
<dbReference type="EMBL" id="ML975429">
    <property type="protein sequence ID" value="KAF1829704.1"/>
    <property type="molecule type" value="Genomic_DNA"/>
</dbReference>
<keyword evidence="3" id="KW-1185">Reference proteome</keyword>
<gene>
    <name evidence="2" type="ORF">BDW02DRAFT_136897</name>
</gene>
<sequence>MGFIEGVICSPALLGPKKAINSCGISGPCPLPSGSYVHGKGLQAAGSVVAAALAVSILSLALASRHSTSNLYSFFGCLKNA</sequence>
<feature type="transmembrane region" description="Helical" evidence="1">
    <location>
        <begin position="42"/>
        <end position="63"/>
    </location>
</feature>
<protein>
    <submittedName>
        <fullName evidence="2">Uncharacterized protein</fullName>
    </submittedName>
</protein>
<keyword evidence="1" id="KW-0472">Membrane</keyword>
<accession>A0A6A5K5C4</accession>
<proteinExistence type="predicted"/>
<organism evidence="2 3">
    <name type="scientific">Decorospora gaudefroyi</name>
    <dbReference type="NCBI Taxonomy" id="184978"/>
    <lineage>
        <taxon>Eukaryota</taxon>
        <taxon>Fungi</taxon>
        <taxon>Dikarya</taxon>
        <taxon>Ascomycota</taxon>
        <taxon>Pezizomycotina</taxon>
        <taxon>Dothideomycetes</taxon>
        <taxon>Pleosporomycetidae</taxon>
        <taxon>Pleosporales</taxon>
        <taxon>Pleosporineae</taxon>
        <taxon>Pleosporaceae</taxon>
        <taxon>Decorospora</taxon>
    </lineage>
</organism>